<name>A0A2G9SL00_AQUCT</name>
<dbReference type="AlphaFoldDB" id="A0A2G9SL00"/>
<proteinExistence type="predicted"/>
<dbReference type="Proteomes" id="UP000228934">
    <property type="component" value="Unassembled WGS sequence"/>
</dbReference>
<reference evidence="2" key="1">
    <citation type="journal article" date="2017" name="Nat. Commun.">
        <title>The North American bullfrog draft genome provides insight into hormonal regulation of long noncoding RNA.</title>
        <authorList>
            <person name="Hammond S.A."/>
            <person name="Warren R.L."/>
            <person name="Vandervalk B.P."/>
            <person name="Kucuk E."/>
            <person name="Khan H."/>
            <person name="Gibb E.A."/>
            <person name="Pandoh P."/>
            <person name="Kirk H."/>
            <person name="Zhao Y."/>
            <person name="Jones M."/>
            <person name="Mungall A.J."/>
            <person name="Coope R."/>
            <person name="Pleasance S."/>
            <person name="Moore R.A."/>
            <person name="Holt R.A."/>
            <person name="Round J.M."/>
            <person name="Ohora S."/>
            <person name="Walle B.V."/>
            <person name="Veldhoen N."/>
            <person name="Helbing C.C."/>
            <person name="Birol I."/>
        </authorList>
    </citation>
    <scope>NUCLEOTIDE SEQUENCE [LARGE SCALE GENOMIC DNA]</scope>
</reference>
<dbReference type="EMBL" id="KV923271">
    <property type="protein sequence ID" value="PIO40722.1"/>
    <property type="molecule type" value="Genomic_DNA"/>
</dbReference>
<evidence type="ECO:0000313" key="1">
    <source>
        <dbReference type="EMBL" id="PIO40722.1"/>
    </source>
</evidence>
<protein>
    <submittedName>
        <fullName evidence="1">Uncharacterized protein</fullName>
    </submittedName>
</protein>
<sequence length="131" mass="14892">MCVHPQNLAFPGVTSPHLNAISNIVNKYSCLILPSISTKVELCKFQICVFLVGFKHACFTLKRTFLLLIAPKKIDIQQTCWFVLKTFSKCTCDCALIKKIENQQCVVSSFNALKHFWFVKLVFSVKIGVIY</sequence>
<evidence type="ECO:0000313" key="2">
    <source>
        <dbReference type="Proteomes" id="UP000228934"/>
    </source>
</evidence>
<keyword evidence="2" id="KW-1185">Reference proteome</keyword>
<organism evidence="1 2">
    <name type="scientific">Aquarana catesbeiana</name>
    <name type="common">American bullfrog</name>
    <name type="synonym">Rana catesbeiana</name>
    <dbReference type="NCBI Taxonomy" id="8400"/>
    <lineage>
        <taxon>Eukaryota</taxon>
        <taxon>Metazoa</taxon>
        <taxon>Chordata</taxon>
        <taxon>Craniata</taxon>
        <taxon>Vertebrata</taxon>
        <taxon>Euteleostomi</taxon>
        <taxon>Amphibia</taxon>
        <taxon>Batrachia</taxon>
        <taxon>Anura</taxon>
        <taxon>Neobatrachia</taxon>
        <taxon>Ranoidea</taxon>
        <taxon>Ranidae</taxon>
        <taxon>Aquarana</taxon>
    </lineage>
</organism>
<gene>
    <name evidence="1" type="ORF">AB205_0158840</name>
</gene>
<accession>A0A2G9SL00</accession>